<comment type="caution">
    <text evidence="2">The sequence shown here is derived from an EMBL/GenBank/DDBJ whole genome shotgun (WGS) entry which is preliminary data.</text>
</comment>
<dbReference type="OMA" id="CESECLQ"/>
<dbReference type="EMBL" id="MVGT01003299">
    <property type="protein sequence ID" value="OVA04529.1"/>
    <property type="molecule type" value="Genomic_DNA"/>
</dbReference>
<name>A0A200Q247_MACCD</name>
<protein>
    <submittedName>
        <fullName evidence="2">Uncharacterized protein</fullName>
    </submittedName>
</protein>
<evidence type="ECO:0000313" key="3">
    <source>
        <dbReference type="Proteomes" id="UP000195402"/>
    </source>
</evidence>
<evidence type="ECO:0000313" key="2">
    <source>
        <dbReference type="EMBL" id="OVA04529.1"/>
    </source>
</evidence>
<sequence>MGKQCNPLLSKISILFLNRSIICLDKFMGNLDKLCSRRCGEVDNWPNTYREGSNHHFQEEQCVTIENDELIRVEQEQTNEQERDGVLQLGFEDRSNRSSMKPAETSNRSLGKLVGEDIAAERVQEEQVYEREMRVKACTEVMGRLKEIEVMESSDLNQVVDLNEVVLCYSLIRNGFFIDLVNQFITDISLSRWVSGAEENSDPKQSLESEAIKGGLVAKIRNVDSGGRPTLRFKPLKTIYESEDAKNIGSRPLFQQQEAAFTGSPFGDRFKTEMAFLPMVDKTVKSEPETWELNVDGTCGTRSDCEDLSGSDMTLRELKRRCKAKRVKLPKSNDLTNHDIETCSSPDGNVQPNGDDSDLEISISSLKSKLSKKPKSKRKCIRKRVFTSPESAASPKAFAEQISPSPQESIQTITDIHEVVTVKSEPFEPDCNVVCIADVSTCISYLDKDFGGEMSHEVHSRVNGGKLGAGESTSLTEESPSCVVNEIPFETLEIGELGTGESTCLAEESPSCVVNEVPFENLEIGELGTGDSTSLTEESPSCAVNDVPFESLEIGEYGTGESTSLTEESPSCVVNEVPLEYLEIGEPLSLPVSDAEIVEGITEVELSQLISQESLSSPVFEPMREGNIADPISLCSPPTEAVPATMDPDSEIYRSCKDYSCLQGISCLMDNGTVTQMSEMSIDDNLGCNGQSNGGDGCDSEMIGEGDSKEDTPPSFEDHVNNSGNVYISSHNSNSCFSLQTGSDSVDHFAPTVETVEMYSSLATDEPVSGVVGAVDFSSETSPDATNRLSVMEALENHHGPQLEYPPKRLFSTRKAISPSSQAKLRHAVDADELYDNIEHSSIIAGLGLEGAKVTISPDRVLKKRKIVKNGSSQLVPKGILKAPNVSFLIPRDGTECASIHTCAQKAVAFSQRQMHDIEGLAMKLMRQLKSMKEIVEETLLAETLLTDSCSSTHLKCTVDKVRMATENASEAEETTRRWLSMMSKDCNRFCKIMRSTEKKAAASAAAGFSHEVHKERRKITFADEAGGILCQVKVFEDHSASLLAPESEKVNQEKLTTKDAATCTLHS</sequence>
<dbReference type="PANTHER" id="PTHR34461">
    <property type="entry name" value="EXPRESSED PROTEIN"/>
    <property type="match status" value="1"/>
</dbReference>
<feature type="compositionally biased region" description="Polar residues" evidence="1">
    <location>
        <begin position="342"/>
        <end position="354"/>
    </location>
</feature>
<proteinExistence type="predicted"/>
<reference evidence="2 3" key="1">
    <citation type="journal article" date="2017" name="Mol. Plant">
        <title>The Genome of Medicinal Plant Macleaya cordata Provides New Insights into Benzylisoquinoline Alkaloids Metabolism.</title>
        <authorList>
            <person name="Liu X."/>
            <person name="Liu Y."/>
            <person name="Huang P."/>
            <person name="Ma Y."/>
            <person name="Qing Z."/>
            <person name="Tang Q."/>
            <person name="Cao H."/>
            <person name="Cheng P."/>
            <person name="Zheng Y."/>
            <person name="Yuan Z."/>
            <person name="Zhou Y."/>
            <person name="Liu J."/>
            <person name="Tang Z."/>
            <person name="Zhuo Y."/>
            <person name="Zhang Y."/>
            <person name="Yu L."/>
            <person name="Huang J."/>
            <person name="Yang P."/>
            <person name="Peng Q."/>
            <person name="Zhang J."/>
            <person name="Jiang W."/>
            <person name="Zhang Z."/>
            <person name="Lin K."/>
            <person name="Ro D.K."/>
            <person name="Chen X."/>
            <person name="Xiong X."/>
            <person name="Shang Y."/>
            <person name="Huang S."/>
            <person name="Zeng J."/>
        </authorList>
    </citation>
    <scope>NUCLEOTIDE SEQUENCE [LARGE SCALE GENOMIC DNA]</scope>
    <source>
        <strain evidence="3">cv. BLH2017</strain>
        <tissue evidence="2">Root</tissue>
    </source>
</reference>
<dbReference type="InParanoid" id="A0A200Q247"/>
<dbReference type="AlphaFoldDB" id="A0A200Q247"/>
<keyword evidence="3" id="KW-1185">Reference proteome</keyword>
<dbReference type="PANTHER" id="PTHR34461:SF2">
    <property type="entry name" value="EXPRESSED PROTEIN"/>
    <property type="match status" value="1"/>
</dbReference>
<feature type="region of interest" description="Disordered" evidence="1">
    <location>
        <begin position="691"/>
        <end position="718"/>
    </location>
</feature>
<organism evidence="2 3">
    <name type="scientific">Macleaya cordata</name>
    <name type="common">Five-seeded plume-poppy</name>
    <name type="synonym">Bocconia cordata</name>
    <dbReference type="NCBI Taxonomy" id="56857"/>
    <lineage>
        <taxon>Eukaryota</taxon>
        <taxon>Viridiplantae</taxon>
        <taxon>Streptophyta</taxon>
        <taxon>Embryophyta</taxon>
        <taxon>Tracheophyta</taxon>
        <taxon>Spermatophyta</taxon>
        <taxon>Magnoliopsida</taxon>
        <taxon>Ranunculales</taxon>
        <taxon>Papaveraceae</taxon>
        <taxon>Papaveroideae</taxon>
        <taxon>Macleaya</taxon>
    </lineage>
</organism>
<evidence type="ECO:0000256" key="1">
    <source>
        <dbReference type="SAM" id="MobiDB-lite"/>
    </source>
</evidence>
<dbReference type="Proteomes" id="UP000195402">
    <property type="component" value="Unassembled WGS sequence"/>
</dbReference>
<feature type="compositionally biased region" description="Basic and acidic residues" evidence="1">
    <location>
        <begin position="706"/>
        <end position="718"/>
    </location>
</feature>
<feature type="region of interest" description="Disordered" evidence="1">
    <location>
        <begin position="334"/>
        <end position="356"/>
    </location>
</feature>
<dbReference type="OrthoDB" id="775914at2759"/>
<dbReference type="STRING" id="56857.A0A200Q247"/>
<accession>A0A200Q247</accession>
<gene>
    <name evidence="2" type="ORF">BVC80_1715g47</name>
</gene>